<reference evidence="2 3" key="1">
    <citation type="submission" date="2023-08" db="EMBL/GenBank/DDBJ databases">
        <title>Annotated Genome Sequence of Vanrija albida AlHP1.</title>
        <authorList>
            <person name="Herzog R."/>
        </authorList>
    </citation>
    <scope>NUCLEOTIDE SEQUENCE [LARGE SCALE GENOMIC DNA]</scope>
    <source>
        <strain evidence="2 3">AlHP1</strain>
    </source>
</reference>
<accession>A0ABR3PS88</accession>
<feature type="compositionally biased region" description="Polar residues" evidence="1">
    <location>
        <begin position="42"/>
        <end position="54"/>
    </location>
</feature>
<evidence type="ECO:0000256" key="1">
    <source>
        <dbReference type="SAM" id="MobiDB-lite"/>
    </source>
</evidence>
<protein>
    <submittedName>
        <fullName evidence="2">Uncharacterized protein</fullName>
    </submittedName>
</protein>
<evidence type="ECO:0000313" key="3">
    <source>
        <dbReference type="Proteomes" id="UP001565368"/>
    </source>
</evidence>
<feature type="compositionally biased region" description="Low complexity" evidence="1">
    <location>
        <begin position="124"/>
        <end position="163"/>
    </location>
</feature>
<feature type="compositionally biased region" description="Low complexity" evidence="1">
    <location>
        <begin position="104"/>
        <end position="117"/>
    </location>
</feature>
<keyword evidence="3" id="KW-1185">Reference proteome</keyword>
<gene>
    <name evidence="2" type="ORF">Q8F55_008852</name>
</gene>
<evidence type="ECO:0000313" key="2">
    <source>
        <dbReference type="EMBL" id="KAL1405227.1"/>
    </source>
</evidence>
<comment type="caution">
    <text evidence="2">The sequence shown here is derived from an EMBL/GenBank/DDBJ whole genome shotgun (WGS) entry which is preliminary data.</text>
</comment>
<feature type="region of interest" description="Disordered" evidence="1">
    <location>
        <begin position="42"/>
        <end position="204"/>
    </location>
</feature>
<dbReference type="Proteomes" id="UP001565368">
    <property type="component" value="Unassembled WGS sequence"/>
</dbReference>
<feature type="compositionally biased region" description="Basic residues" evidence="1">
    <location>
        <begin position="187"/>
        <end position="196"/>
    </location>
</feature>
<dbReference type="EMBL" id="JBBXJM010000007">
    <property type="protein sequence ID" value="KAL1405227.1"/>
    <property type="molecule type" value="Genomic_DNA"/>
</dbReference>
<name>A0ABR3PS88_9TREE</name>
<sequence>MGWLNIFACCVRREHDNVDASSETETLVAPSRLRLVTQQDGYGTMSMDTGSSPPRTGLTDEQRARMTEITRVAGSHMRPIDDARRSSLSFPSRVTSSSGPPPGLALSALDPADLGLGAPPGPEPSSATPSPLSSRTSSPSPSRPDSSPPGGVMRASRSSSSASGNSVDANGVVRKSIFNGAMTSSKPRGKGRRRATSRATPPAA</sequence>
<feature type="compositionally biased region" description="Basic and acidic residues" evidence="1">
    <location>
        <begin position="58"/>
        <end position="68"/>
    </location>
</feature>
<dbReference type="RefSeq" id="XP_069205171.1">
    <property type="nucleotide sequence ID" value="XM_069357234.1"/>
</dbReference>
<dbReference type="GeneID" id="95989895"/>
<proteinExistence type="predicted"/>
<organism evidence="2 3">
    <name type="scientific">Vanrija albida</name>
    <dbReference type="NCBI Taxonomy" id="181172"/>
    <lineage>
        <taxon>Eukaryota</taxon>
        <taxon>Fungi</taxon>
        <taxon>Dikarya</taxon>
        <taxon>Basidiomycota</taxon>
        <taxon>Agaricomycotina</taxon>
        <taxon>Tremellomycetes</taxon>
        <taxon>Trichosporonales</taxon>
        <taxon>Trichosporonaceae</taxon>
        <taxon>Vanrija</taxon>
    </lineage>
</organism>